<dbReference type="eggNOG" id="COG3613">
    <property type="taxonomic scope" value="Bacteria"/>
</dbReference>
<comment type="caution">
    <text evidence="1">The sequence shown here is derived from an EMBL/GenBank/DDBJ whole genome shotgun (WGS) entry which is preliminary data.</text>
</comment>
<accession>A0A1X0VG03</accession>
<dbReference type="Proteomes" id="UP000192288">
    <property type="component" value="Unassembled WGS sequence"/>
</dbReference>
<dbReference type="Gene3D" id="3.40.50.450">
    <property type="match status" value="1"/>
</dbReference>
<evidence type="ECO:0000313" key="2">
    <source>
        <dbReference type="Proteomes" id="UP000192288"/>
    </source>
</evidence>
<dbReference type="SUPFAM" id="SSF52309">
    <property type="entry name" value="N-(deoxy)ribosyltransferase-like"/>
    <property type="match status" value="1"/>
</dbReference>
<dbReference type="EMBL" id="MPLS01000002">
    <property type="protein sequence ID" value="ORI98665.1"/>
    <property type="molecule type" value="Genomic_DNA"/>
</dbReference>
<dbReference type="STRING" id="33968.BMS77_02800"/>
<dbReference type="InterPro" id="IPR007710">
    <property type="entry name" value="Nucleoside_deoxyribTrfase"/>
</dbReference>
<reference evidence="1 2" key="1">
    <citation type="journal article" date="2017" name="Front. Microbiol.">
        <title>Genomic Characterization of Dairy Associated Leuconostoc Species and Diversity of Leuconostocs in Undefined Mixed Mesophilic Starter Cultures.</title>
        <authorList>
            <person name="Frantzen C.A."/>
            <person name="Kot W."/>
            <person name="Pedersen T.B."/>
            <person name="Ardo Y.M."/>
            <person name="Broadbent J.R."/>
            <person name="Neve H."/>
            <person name="Hansen L.H."/>
            <person name="Dal Bello F."/>
            <person name="Ostlie H.M."/>
            <person name="Kleppen H.P."/>
            <person name="Vogensen F.K."/>
            <person name="Holo H."/>
        </authorList>
    </citation>
    <scope>NUCLEOTIDE SEQUENCE [LARGE SCALE GENOMIC DNA]</scope>
    <source>
        <strain evidence="1 2">LMGCF08</strain>
    </source>
</reference>
<protein>
    <submittedName>
        <fullName evidence="1">Nucleoside 2-deoxyribosyltransferase</fullName>
    </submittedName>
</protein>
<sequence length="147" mass="16305">MAKTIYLASPFFDKEQVDRVARAESALKKNATASSVFSPREHQHEEFEMFSPEWRIATYNGDVDAINNADVMVAVIDYVGQEVDPGTAWEFGYAVANKIPVIVVKEKEGAVNLMMGIPLTAYLTSVEDLATYDFDALAEIPFSGEIF</sequence>
<organism evidence="1 2">
    <name type="scientific">Leuconostoc pseudomesenteroides</name>
    <dbReference type="NCBI Taxonomy" id="33968"/>
    <lineage>
        <taxon>Bacteria</taxon>
        <taxon>Bacillati</taxon>
        <taxon>Bacillota</taxon>
        <taxon>Bacilli</taxon>
        <taxon>Lactobacillales</taxon>
        <taxon>Lactobacillaceae</taxon>
        <taxon>Leuconostoc</taxon>
    </lineage>
</organism>
<gene>
    <name evidence="1" type="ORF">BMR96_01265</name>
</gene>
<evidence type="ECO:0000313" key="1">
    <source>
        <dbReference type="EMBL" id="ORI98665.1"/>
    </source>
</evidence>
<name>A0A1X0VG03_LEUPS</name>
<dbReference type="GO" id="GO:0016740">
    <property type="term" value="F:transferase activity"/>
    <property type="evidence" value="ECO:0007669"/>
    <property type="project" value="UniProtKB-KW"/>
</dbReference>
<dbReference type="GeneID" id="97230217"/>
<dbReference type="Pfam" id="PF05014">
    <property type="entry name" value="Nuc_deoxyrib_tr"/>
    <property type="match status" value="1"/>
</dbReference>
<dbReference type="RefSeq" id="WP_004912238.1">
    <property type="nucleotide sequence ID" value="NZ_MPLS01000002.1"/>
</dbReference>
<keyword evidence="1" id="KW-0808">Transferase</keyword>
<dbReference type="AlphaFoldDB" id="A0A1X0VG03"/>
<proteinExistence type="predicted"/>